<dbReference type="InParanoid" id="F5Y7J9"/>
<dbReference type="eggNOG" id="ENOG5033SPF">
    <property type="taxonomic scope" value="Bacteria"/>
</dbReference>
<dbReference type="KEGG" id="taz:TREAZ_1081"/>
<sequence length="889" mass="100460">MLNELIYTRCGTGRDILKKGGPISNEGYKFHSCSEEMFHDGSIPDLPFLKNAASIAHPFSEPDFIDDAYLYFVPEKGKPLFQNFHPIPNSKGRSGNYISHIFAGDLAAYPCEAFGSRDWDAKDKSEDYYYGYRENLPPFLPQRKTPLQPGAINFETTGKFISQERTELLKAAVWFLFSQYALPPGERKYLIIKDTTKNIELWIAAIEYAFSPEIACTIPFATRMSDAAATGGTKGNRYSIGNNGLSCAFTEQNSQKRLKAMIIGIDIRDSAANAMRVLPASPYCLLDGTQNTFSFEADADIDNEYYTAITRFDQVHKSFCGFLSGISDIGISPDIYKLYSAYNYIFYTDDSAWVCENLVEYLELLLEKDHNLSANNMLSKKLVSNIGRLMQRDEASGYRLIDCMYKMGEANEEELCGIALNAFTGKLAKGSPSLMQSFENLKKQPFAPIAIKKLVNEQYAVQYGKILDTANPDTIEQILFIYSSCLQTLKQPGDENWNKLLISALNQGIKLKNNKISKHIIETYIDTIAKAIKLILPLGEKYRTDANTSSFFWGCVTDVYTDKFSIKDIDVFCHSLFEKGFTGRVEYILIVKMQQGTKTDDLYAIFHALYKNPLPYPHGRAFFKEYINRSDISHYSTILDRLETSNLNEKAKLELYELIDKKLPLIIKPRSPEDAVERKLMSLASGETNYSRSACGVLLANLQQYSGQPDKLTAILKENMGSKISVDLDFTETIYCKTLIDKIVPAIKTDAQHAMLLSVFKFPGNAFEEYAKKYLDKITDIVSKSPANFISILQLLAYNPQLDNDELMNQICSAIGETYFLSLQTKIRAQLPISYSKVFSNKLNENLQMLTDKQPGLKKIFSNMLVIARKEYENNGSLLKKLGNFIFGN</sequence>
<evidence type="ECO:0000313" key="2">
    <source>
        <dbReference type="Proteomes" id="UP000009222"/>
    </source>
</evidence>
<reference evidence="2" key="1">
    <citation type="submission" date="2009-12" db="EMBL/GenBank/DDBJ databases">
        <title>Complete sequence of Treponema azotonutricium strain ZAS-9.</title>
        <authorList>
            <person name="Tetu S.G."/>
            <person name="Matson E."/>
            <person name="Ren Q."/>
            <person name="Seshadri R."/>
            <person name="Elbourne L."/>
            <person name="Hassan K.A."/>
            <person name="Durkin A."/>
            <person name="Radune D."/>
            <person name="Mohamoud Y."/>
            <person name="Shay R."/>
            <person name="Jin S."/>
            <person name="Zhang X."/>
            <person name="Lucey K."/>
            <person name="Ballor N.R."/>
            <person name="Ottesen E."/>
            <person name="Rosenthal R."/>
            <person name="Allen A."/>
            <person name="Leadbetter J.R."/>
            <person name="Paulsen I.T."/>
        </authorList>
    </citation>
    <scope>NUCLEOTIDE SEQUENCE [LARGE SCALE GENOMIC DNA]</scope>
    <source>
        <strain evidence="2">ATCC BAA-888 / DSM 13862 / ZAS-9</strain>
    </source>
</reference>
<reference evidence="1 2" key="2">
    <citation type="journal article" date="2011" name="ISME J.">
        <title>RNA-seq reveals cooperative metabolic interactions between two termite-gut spirochete species in co-culture.</title>
        <authorList>
            <person name="Rosenthal A.Z."/>
            <person name="Matson E.G."/>
            <person name="Eldar A."/>
            <person name="Leadbetter J.R."/>
        </authorList>
    </citation>
    <scope>NUCLEOTIDE SEQUENCE [LARGE SCALE GENOMIC DNA]</scope>
    <source>
        <strain evidence="2">ATCC BAA-888 / DSM 13862 / ZAS-9</strain>
    </source>
</reference>
<organism evidence="1 2">
    <name type="scientific">Leadbettera azotonutricia (strain ATCC BAA-888 / DSM 13862 / ZAS-9)</name>
    <name type="common">Treponema azotonutricium</name>
    <dbReference type="NCBI Taxonomy" id="545695"/>
    <lineage>
        <taxon>Bacteria</taxon>
        <taxon>Pseudomonadati</taxon>
        <taxon>Spirochaetota</taxon>
        <taxon>Spirochaetia</taxon>
        <taxon>Spirochaetales</taxon>
        <taxon>Breznakiellaceae</taxon>
        <taxon>Leadbettera</taxon>
    </lineage>
</organism>
<accession>F5Y7J9</accession>
<dbReference type="HOGENOM" id="CLU_339730_0_0_12"/>
<dbReference type="EMBL" id="CP001841">
    <property type="protein sequence ID" value="AEF81284.1"/>
    <property type="molecule type" value="Genomic_DNA"/>
</dbReference>
<gene>
    <name evidence="1" type="ordered locus">TREAZ_1081</name>
</gene>
<name>F5Y7J9_LEAAZ</name>
<protein>
    <submittedName>
        <fullName evidence="1">Uncharacterized protein</fullName>
    </submittedName>
</protein>
<keyword evidence="2" id="KW-1185">Reference proteome</keyword>
<dbReference type="AlphaFoldDB" id="F5Y7J9"/>
<dbReference type="Proteomes" id="UP000009222">
    <property type="component" value="Chromosome"/>
</dbReference>
<evidence type="ECO:0000313" key="1">
    <source>
        <dbReference type="EMBL" id="AEF81284.1"/>
    </source>
</evidence>
<proteinExistence type="predicted"/>